<dbReference type="Gene3D" id="1.10.150.130">
    <property type="match status" value="1"/>
</dbReference>
<evidence type="ECO:0000256" key="2">
    <source>
        <dbReference type="ARBA" id="ARBA00008857"/>
    </source>
</evidence>
<comment type="function">
    <text evidence="1">Site-specific tyrosine recombinase, which acts by catalyzing the cutting and rejoining of the recombining DNA molecules.</text>
</comment>
<evidence type="ECO:0000259" key="7">
    <source>
        <dbReference type="PROSITE" id="PS51898"/>
    </source>
</evidence>
<proteinExistence type="inferred from homology"/>
<evidence type="ECO:0000256" key="6">
    <source>
        <dbReference type="PROSITE-ProRule" id="PRU01248"/>
    </source>
</evidence>
<dbReference type="PROSITE" id="PS51898">
    <property type="entry name" value="TYR_RECOMBINASE"/>
    <property type="match status" value="1"/>
</dbReference>
<keyword evidence="3" id="KW-0229">DNA integration</keyword>
<dbReference type="Pfam" id="PF02899">
    <property type="entry name" value="Phage_int_SAM_1"/>
    <property type="match status" value="1"/>
</dbReference>
<reference evidence="9" key="1">
    <citation type="submission" date="2021-02" db="EMBL/GenBank/DDBJ databases">
        <title>Abyssanaerobacter marinus gen.nov., sp., nov, anaerobic bacterium isolated from the Onnuri vent field of Indian Ocean and suggestion of Mogibacteriaceae fam. nov., and proposal of reclassification of ambiguous this family's genus member.</title>
        <authorList>
            <person name="Kim Y.J."/>
            <person name="Yang J.-A."/>
        </authorList>
    </citation>
    <scope>NUCLEOTIDE SEQUENCE</scope>
    <source>
        <strain evidence="9">DSM 2634</strain>
    </source>
</reference>
<evidence type="ECO:0000313" key="10">
    <source>
        <dbReference type="Proteomes" id="UP000664545"/>
    </source>
</evidence>
<dbReference type="PROSITE" id="PS51900">
    <property type="entry name" value="CB"/>
    <property type="match status" value="1"/>
</dbReference>
<protein>
    <submittedName>
        <fullName evidence="9">Tyrosine-type recombinase/integrase</fullName>
    </submittedName>
</protein>
<dbReference type="Pfam" id="PF00589">
    <property type="entry name" value="Phage_integrase"/>
    <property type="match status" value="1"/>
</dbReference>
<sequence>MHYFKNLSKQYLDYCQYQKNLNPKTLKAYKIDITQFLRVSNQIDEFLNKSYLSNYVTQLHKLYKPKTIKRKIASIKAFYNWLEFEEFIQENPFSKINLKFHEPRTLPKTINLDGITALLKTAYQELTTNSDSYCKTMACLRDIAVLELLFASGMRVSELCSLREEDISLINGRVRIYGKGSKERFITISNEEVLLALRNYNDAFRERIRKSEYLFVNRLHNRLSEQSVRFMIKKYAKKAKIQQHLTPHMFRHSFATLLLEEDVDIRYIQQILGHSSITTTQIYTHVSTKKQQDILTLKHPRNRVSVK</sequence>
<dbReference type="Gene3D" id="1.10.443.10">
    <property type="entry name" value="Intergrase catalytic core"/>
    <property type="match status" value="1"/>
</dbReference>
<dbReference type="InterPro" id="IPR002104">
    <property type="entry name" value="Integrase_catalytic"/>
</dbReference>
<keyword evidence="5" id="KW-0233">DNA recombination</keyword>
<feature type="domain" description="Tyr recombinase" evidence="7">
    <location>
        <begin position="105"/>
        <end position="296"/>
    </location>
</feature>
<keyword evidence="10" id="KW-1185">Reference proteome</keyword>
<dbReference type="InterPro" id="IPR044068">
    <property type="entry name" value="CB"/>
</dbReference>
<evidence type="ECO:0000313" key="9">
    <source>
        <dbReference type="EMBL" id="MBN7774270.1"/>
    </source>
</evidence>
<dbReference type="PANTHER" id="PTHR30349:SF81">
    <property type="entry name" value="TYROSINE RECOMBINASE XERC"/>
    <property type="match status" value="1"/>
</dbReference>
<name>A0A939DAR0_CLOAM</name>
<evidence type="ECO:0000256" key="1">
    <source>
        <dbReference type="ARBA" id="ARBA00003283"/>
    </source>
</evidence>
<organism evidence="9 10">
    <name type="scientific">Clostridium aminobutyricum</name>
    <dbReference type="NCBI Taxonomy" id="33953"/>
    <lineage>
        <taxon>Bacteria</taxon>
        <taxon>Bacillati</taxon>
        <taxon>Bacillota</taxon>
        <taxon>Clostridia</taxon>
        <taxon>Eubacteriales</taxon>
        <taxon>Clostridiaceae</taxon>
        <taxon>Clostridium</taxon>
    </lineage>
</organism>
<dbReference type="AlphaFoldDB" id="A0A939DAR0"/>
<dbReference type="InterPro" id="IPR050090">
    <property type="entry name" value="Tyrosine_recombinase_XerCD"/>
</dbReference>
<keyword evidence="4 6" id="KW-0238">DNA-binding</keyword>
<evidence type="ECO:0000256" key="4">
    <source>
        <dbReference type="ARBA" id="ARBA00023125"/>
    </source>
</evidence>
<gene>
    <name evidence="9" type="ORF">JYB65_12970</name>
</gene>
<comment type="caution">
    <text evidence="9">The sequence shown here is derived from an EMBL/GenBank/DDBJ whole genome shotgun (WGS) entry which is preliminary data.</text>
</comment>
<dbReference type="RefSeq" id="WP_206583113.1">
    <property type="nucleotide sequence ID" value="NZ_JAFJZZ010000008.1"/>
</dbReference>
<dbReference type="Proteomes" id="UP000664545">
    <property type="component" value="Unassembled WGS sequence"/>
</dbReference>
<comment type="similarity">
    <text evidence="2">Belongs to the 'phage' integrase family.</text>
</comment>
<dbReference type="GO" id="GO:0003677">
    <property type="term" value="F:DNA binding"/>
    <property type="evidence" value="ECO:0007669"/>
    <property type="project" value="UniProtKB-UniRule"/>
</dbReference>
<evidence type="ECO:0000256" key="3">
    <source>
        <dbReference type="ARBA" id="ARBA00022908"/>
    </source>
</evidence>
<dbReference type="InterPro" id="IPR011010">
    <property type="entry name" value="DNA_brk_join_enz"/>
</dbReference>
<dbReference type="GO" id="GO:0006310">
    <property type="term" value="P:DNA recombination"/>
    <property type="evidence" value="ECO:0007669"/>
    <property type="project" value="UniProtKB-KW"/>
</dbReference>
<evidence type="ECO:0000259" key="8">
    <source>
        <dbReference type="PROSITE" id="PS51900"/>
    </source>
</evidence>
<dbReference type="SUPFAM" id="SSF56349">
    <property type="entry name" value="DNA breaking-rejoining enzymes"/>
    <property type="match status" value="1"/>
</dbReference>
<dbReference type="InterPro" id="IPR013762">
    <property type="entry name" value="Integrase-like_cat_sf"/>
</dbReference>
<accession>A0A939DAR0</accession>
<feature type="domain" description="Core-binding (CB)" evidence="8">
    <location>
        <begin position="2"/>
        <end position="83"/>
    </location>
</feature>
<dbReference type="GO" id="GO:0015074">
    <property type="term" value="P:DNA integration"/>
    <property type="evidence" value="ECO:0007669"/>
    <property type="project" value="UniProtKB-KW"/>
</dbReference>
<dbReference type="InterPro" id="IPR010998">
    <property type="entry name" value="Integrase_recombinase_N"/>
</dbReference>
<dbReference type="InterPro" id="IPR004107">
    <property type="entry name" value="Integrase_SAM-like_N"/>
</dbReference>
<dbReference type="PANTHER" id="PTHR30349">
    <property type="entry name" value="PHAGE INTEGRASE-RELATED"/>
    <property type="match status" value="1"/>
</dbReference>
<dbReference type="EMBL" id="JAFJZZ010000008">
    <property type="protein sequence ID" value="MBN7774270.1"/>
    <property type="molecule type" value="Genomic_DNA"/>
</dbReference>
<evidence type="ECO:0000256" key="5">
    <source>
        <dbReference type="ARBA" id="ARBA00023172"/>
    </source>
</evidence>